<dbReference type="RefSeq" id="WP_007319431.1">
    <property type="nucleotide sequence ID" value="NZ_BAEH01000105.1"/>
</dbReference>
<protein>
    <recommendedName>
        <fullName evidence="2">DUF2382 domain-containing protein</fullName>
    </recommendedName>
</protein>
<feature type="region of interest" description="Disordered" evidence="1">
    <location>
        <begin position="87"/>
        <end position="120"/>
    </location>
</feature>
<dbReference type="STRING" id="1077974.GOEFS_105_01070"/>
<keyword evidence="4" id="KW-1185">Reference proteome</keyword>
<comment type="caution">
    <text evidence="3">The sequence shown here is derived from an EMBL/GenBank/DDBJ whole genome shotgun (WGS) entry which is preliminary data.</text>
</comment>
<gene>
    <name evidence="3" type="ORF">GOEFS_105_01070</name>
</gene>
<dbReference type="Proteomes" id="UP000035034">
    <property type="component" value="Unassembled WGS sequence"/>
</dbReference>
<dbReference type="PANTHER" id="PTHR38463">
    <property type="entry name" value="STRESS RESPONSE PROTEIN YSNF"/>
    <property type="match status" value="1"/>
</dbReference>
<name>H0R4U5_9ACTN</name>
<evidence type="ECO:0000256" key="1">
    <source>
        <dbReference type="SAM" id="MobiDB-lite"/>
    </source>
</evidence>
<sequence>MIAAKRQVATGIVKVAKKVLVEDKAVDVDVFTEKVTVNRVDLDEDADVEYSFEEGVFEIELKGEEVEVGKRVRRVGQVEVGKERLTTTQRVTGQTRREEIEVNEEAYDASRPDGDAYDPIVAKRLADDDK</sequence>
<dbReference type="PANTHER" id="PTHR38463:SF1">
    <property type="entry name" value="STRESS RESPONSE PROTEIN YSNF"/>
    <property type="match status" value="1"/>
</dbReference>
<dbReference type="eggNOG" id="ENOG5031W92">
    <property type="taxonomic scope" value="Bacteria"/>
</dbReference>
<dbReference type="InterPro" id="IPR052967">
    <property type="entry name" value="Stress_Response_Assoc"/>
</dbReference>
<evidence type="ECO:0000313" key="3">
    <source>
        <dbReference type="EMBL" id="GAB20096.1"/>
    </source>
</evidence>
<dbReference type="InterPro" id="IPR019060">
    <property type="entry name" value="DUF2382"/>
</dbReference>
<proteinExistence type="predicted"/>
<organism evidence="3 4">
    <name type="scientific">Gordonia effusa NBRC 100432</name>
    <dbReference type="NCBI Taxonomy" id="1077974"/>
    <lineage>
        <taxon>Bacteria</taxon>
        <taxon>Bacillati</taxon>
        <taxon>Actinomycetota</taxon>
        <taxon>Actinomycetes</taxon>
        <taxon>Mycobacteriales</taxon>
        <taxon>Gordoniaceae</taxon>
        <taxon>Gordonia</taxon>
    </lineage>
</organism>
<dbReference type="Pfam" id="PF09557">
    <property type="entry name" value="DUF2382"/>
    <property type="match status" value="1"/>
</dbReference>
<reference evidence="3 4" key="1">
    <citation type="submission" date="2011-12" db="EMBL/GenBank/DDBJ databases">
        <title>Whole genome shotgun sequence of Gordonia effusa NBRC 100432.</title>
        <authorList>
            <person name="Yoshida I."/>
            <person name="Takarada H."/>
            <person name="Hosoyama A."/>
            <person name="Tsuchikane K."/>
            <person name="Katsumata H."/>
            <person name="Yamazaki S."/>
            <person name="Fujita N."/>
        </authorList>
    </citation>
    <scope>NUCLEOTIDE SEQUENCE [LARGE SCALE GENOMIC DNA]</scope>
    <source>
        <strain evidence="3 4">NBRC 100432</strain>
    </source>
</reference>
<dbReference type="EMBL" id="BAEH01000105">
    <property type="protein sequence ID" value="GAB20096.1"/>
    <property type="molecule type" value="Genomic_DNA"/>
</dbReference>
<dbReference type="AlphaFoldDB" id="H0R4U5"/>
<evidence type="ECO:0000259" key="2">
    <source>
        <dbReference type="Pfam" id="PF09557"/>
    </source>
</evidence>
<accession>H0R4U5</accession>
<evidence type="ECO:0000313" key="4">
    <source>
        <dbReference type="Proteomes" id="UP000035034"/>
    </source>
</evidence>
<feature type="domain" description="DUF2382" evidence="2">
    <location>
        <begin position="2"/>
        <end position="102"/>
    </location>
</feature>